<comment type="caution">
    <text evidence="2">The sequence shown here is derived from an EMBL/GenBank/DDBJ whole genome shotgun (WGS) entry which is preliminary data.</text>
</comment>
<evidence type="ECO:0000313" key="3">
    <source>
        <dbReference type="Proteomes" id="UP001174136"/>
    </source>
</evidence>
<organism evidence="2 3">
    <name type="scientific">Merluccius polli</name>
    <name type="common">Benguela hake</name>
    <name type="synonym">Merluccius cadenati</name>
    <dbReference type="NCBI Taxonomy" id="89951"/>
    <lineage>
        <taxon>Eukaryota</taxon>
        <taxon>Metazoa</taxon>
        <taxon>Chordata</taxon>
        <taxon>Craniata</taxon>
        <taxon>Vertebrata</taxon>
        <taxon>Euteleostomi</taxon>
        <taxon>Actinopterygii</taxon>
        <taxon>Neopterygii</taxon>
        <taxon>Teleostei</taxon>
        <taxon>Neoteleostei</taxon>
        <taxon>Acanthomorphata</taxon>
        <taxon>Zeiogadaria</taxon>
        <taxon>Gadariae</taxon>
        <taxon>Gadiformes</taxon>
        <taxon>Gadoidei</taxon>
        <taxon>Merlucciidae</taxon>
        <taxon>Merluccius</taxon>
    </lineage>
</organism>
<sequence>MANSLVMGWPDGSLPQVVYSATQLLSCRRWRQSQVLADQFWSRFIHDYLPDLQSRQKWHSSPAGHIRAAEVNIKGQVYTRPVARLVVLPSLSAGEKDILTTPANTKQK</sequence>
<dbReference type="InterPro" id="IPR040676">
    <property type="entry name" value="DUF5641"/>
</dbReference>
<dbReference type="Proteomes" id="UP001174136">
    <property type="component" value="Unassembled WGS sequence"/>
</dbReference>
<reference evidence="2" key="1">
    <citation type="journal article" date="2023" name="Front. Mar. Sci.">
        <title>A new Merluccius polli reference genome to investigate the effects of global change in West African waters.</title>
        <authorList>
            <person name="Mateo J.L."/>
            <person name="Blanco-Fernandez C."/>
            <person name="Garcia-Vazquez E."/>
            <person name="Machado-Schiaffino G."/>
        </authorList>
    </citation>
    <scope>NUCLEOTIDE SEQUENCE</scope>
    <source>
        <strain evidence="2">C29</strain>
        <tissue evidence="2">Fin</tissue>
    </source>
</reference>
<gene>
    <name evidence="2" type="ORF">N1851_031596</name>
</gene>
<dbReference type="AlphaFoldDB" id="A0AA47M3T5"/>
<dbReference type="EMBL" id="JAOPHQ010006030">
    <property type="protein sequence ID" value="KAK0133037.1"/>
    <property type="molecule type" value="Genomic_DNA"/>
</dbReference>
<evidence type="ECO:0000259" key="1">
    <source>
        <dbReference type="Pfam" id="PF18701"/>
    </source>
</evidence>
<name>A0AA47M3T5_MERPO</name>
<protein>
    <recommendedName>
        <fullName evidence="1">DUF5641 domain-containing protein</fullName>
    </recommendedName>
</protein>
<proteinExistence type="predicted"/>
<evidence type="ECO:0000313" key="2">
    <source>
        <dbReference type="EMBL" id="KAK0133037.1"/>
    </source>
</evidence>
<accession>A0AA47M3T5</accession>
<feature type="domain" description="DUF5641" evidence="1">
    <location>
        <begin position="28"/>
        <end position="61"/>
    </location>
</feature>
<keyword evidence="3" id="KW-1185">Reference proteome</keyword>
<dbReference type="Pfam" id="PF18701">
    <property type="entry name" value="DUF5641"/>
    <property type="match status" value="1"/>
</dbReference>